<dbReference type="PANTHER" id="PTHR11926:SF774">
    <property type="entry name" value="UDP-GLYCOSYLTRANSFERASE 85A1-RELATED"/>
    <property type="match status" value="1"/>
</dbReference>
<evidence type="ECO:0000313" key="2">
    <source>
        <dbReference type="EMBL" id="ERN14680.1"/>
    </source>
</evidence>
<evidence type="ECO:0000256" key="1">
    <source>
        <dbReference type="ARBA" id="ARBA00009995"/>
    </source>
</evidence>
<evidence type="ECO:0000313" key="3">
    <source>
        <dbReference type="Proteomes" id="UP000017836"/>
    </source>
</evidence>
<dbReference type="FunFam" id="3.40.50.2000:FF:000055">
    <property type="entry name" value="Glycosyltransferase"/>
    <property type="match status" value="1"/>
</dbReference>
<proteinExistence type="inferred from homology"/>
<evidence type="ECO:0008006" key="4">
    <source>
        <dbReference type="Google" id="ProtNLM"/>
    </source>
</evidence>
<dbReference type="GO" id="GO:0080043">
    <property type="term" value="F:quercetin 3-O-glucosyltransferase activity"/>
    <property type="evidence" value="ECO:0000318"/>
    <property type="project" value="GO_Central"/>
</dbReference>
<protein>
    <recommendedName>
        <fullName evidence="4">UDP-glycosyltransferases domain-containing protein</fullName>
    </recommendedName>
</protein>
<sequence length="289" mass="32445">MASEYEHKPHAVCVPFPAQGHITPMMQLAKLLHARGFLITFVNNEYNHKRLLKSMGPDPSMAVVQGFIFESIPDGLPPIEIEATQSIPDIFYYTRFSCLVPFRELVARLNSTEDLPPVSCVISDAATNFTQTVADELGIPRVAFWTASACGFWGYFHFSELRERGYTPLKHASQLTNGYLETPLNWIQSMPSIRLRDMPSFLRTTDPDDIQLNFVTEETLAIKSTAVIFNSFDSLEQQVLDAINAKVPALYTVGPLHMMCQQAITEPKLGSIGSSLWSPDTRVLDWLDD</sequence>
<dbReference type="GO" id="GO:0080044">
    <property type="term" value="F:quercetin 7-O-glucosyltransferase activity"/>
    <property type="evidence" value="ECO:0000318"/>
    <property type="project" value="GO_Central"/>
</dbReference>
<accession>U5CXJ6</accession>
<dbReference type="EMBL" id="KI392532">
    <property type="protein sequence ID" value="ERN14680.1"/>
    <property type="molecule type" value="Genomic_DNA"/>
</dbReference>
<dbReference type="Gramene" id="ERN14680">
    <property type="protein sequence ID" value="ERN14680"/>
    <property type="gene ID" value="AMTR_s00038p00215640"/>
</dbReference>
<keyword evidence="3" id="KW-1185">Reference proteome</keyword>
<gene>
    <name evidence="2" type="ORF">AMTR_s00038p00215640</name>
</gene>
<name>U5CXJ6_AMBTC</name>
<dbReference type="HOGENOM" id="CLU_001724_6_0_1"/>
<organism evidence="2 3">
    <name type="scientific">Amborella trichopoda</name>
    <dbReference type="NCBI Taxonomy" id="13333"/>
    <lineage>
        <taxon>Eukaryota</taxon>
        <taxon>Viridiplantae</taxon>
        <taxon>Streptophyta</taxon>
        <taxon>Embryophyta</taxon>
        <taxon>Tracheophyta</taxon>
        <taxon>Spermatophyta</taxon>
        <taxon>Magnoliopsida</taxon>
        <taxon>Amborellales</taxon>
        <taxon>Amborellaceae</taxon>
        <taxon>Amborella</taxon>
    </lineage>
</organism>
<dbReference type="GO" id="GO:0005737">
    <property type="term" value="C:cytoplasm"/>
    <property type="evidence" value="ECO:0000318"/>
    <property type="project" value="GO_Central"/>
</dbReference>
<dbReference type="eggNOG" id="KOG1192">
    <property type="taxonomic scope" value="Eukaryota"/>
</dbReference>
<dbReference type="OMA" id="CWPGFSD"/>
<reference evidence="3" key="1">
    <citation type="journal article" date="2013" name="Science">
        <title>The Amborella genome and the evolution of flowering plants.</title>
        <authorList>
            <consortium name="Amborella Genome Project"/>
        </authorList>
    </citation>
    <scope>NUCLEOTIDE SEQUENCE [LARGE SCALE GENOMIC DNA]</scope>
</reference>
<dbReference type="SUPFAM" id="SSF53756">
    <property type="entry name" value="UDP-Glycosyltransferase/glycogen phosphorylase"/>
    <property type="match status" value="1"/>
</dbReference>
<dbReference type="AlphaFoldDB" id="U5CXJ6"/>
<dbReference type="PANTHER" id="PTHR11926">
    <property type="entry name" value="GLUCOSYL/GLUCURONOSYL TRANSFERASES"/>
    <property type="match status" value="1"/>
</dbReference>
<dbReference type="Proteomes" id="UP000017836">
    <property type="component" value="Unassembled WGS sequence"/>
</dbReference>
<comment type="similarity">
    <text evidence="1">Belongs to the UDP-glycosyltransferase family.</text>
</comment>
<dbReference type="Gene3D" id="3.40.50.2000">
    <property type="entry name" value="Glycogen Phosphorylase B"/>
    <property type="match status" value="1"/>
</dbReference>